<evidence type="ECO:0000256" key="3">
    <source>
        <dbReference type="SAM" id="MobiDB-lite"/>
    </source>
</evidence>
<organism evidence="5 6">
    <name type="scientific">Cerrena zonata</name>
    <dbReference type="NCBI Taxonomy" id="2478898"/>
    <lineage>
        <taxon>Eukaryota</taxon>
        <taxon>Fungi</taxon>
        <taxon>Dikarya</taxon>
        <taxon>Basidiomycota</taxon>
        <taxon>Agaricomycotina</taxon>
        <taxon>Agaricomycetes</taxon>
        <taxon>Polyporales</taxon>
        <taxon>Cerrenaceae</taxon>
        <taxon>Cerrena</taxon>
    </lineage>
</organism>
<reference evidence="5 6" key="1">
    <citation type="submission" date="2022-09" db="EMBL/GenBank/DDBJ databases">
        <authorList>
            <person name="Palmer J.M."/>
        </authorList>
    </citation>
    <scope>NUCLEOTIDE SEQUENCE [LARGE SCALE GENOMIC DNA]</scope>
    <source>
        <strain evidence="5 6">DSM 7382</strain>
    </source>
</reference>
<dbReference type="EMBL" id="JASBNA010000002">
    <property type="protein sequence ID" value="KAK7694151.1"/>
    <property type="molecule type" value="Genomic_DNA"/>
</dbReference>
<keyword evidence="6" id="KW-1185">Reference proteome</keyword>
<dbReference type="PANTHER" id="PTHR15350:SF5">
    <property type="entry name" value="COP9 SIGNALOSOME COMPLEX SUBUNIT 7"/>
    <property type="match status" value="1"/>
</dbReference>
<comment type="similarity">
    <text evidence="1">Belongs to the CSN7/EIF3M family. CSN7 subfamily.</text>
</comment>
<proteinExistence type="inferred from homology"/>
<feature type="region of interest" description="Disordered" evidence="3">
    <location>
        <begin position="225"/>
        <end position="332"/>
    </location>
</feature>
<comment type="caution">
    <text evidence="5">The sequence shown here is derived from an EMBL/GenBank/DDBJ whole genome shotgun (WGS) entry which is preliminary data.</text>
</comment>
<feature type="compositionally biased region" description="Basic and acidic residues" evidence="3">
    <location>
        <begin position="278"/>
        <end position="299"/>
    </location>
</feature>
<keyword evidence="2" id="KW-0736">Signalosome</keyword>
<protein>
    <recommendedName>
        <fullName evidence="4">PCI domain-containing protein</fullName>
    </recommendedName>
</protein>
<sequence length="332" mass="37275">MELGTNSIPKLEPFLLMSKSAKGAAAAKLIQDATSAPGVFVFSELLELPNIQEVLNHICLGLSNMQSSTIFLSCLLTAHTPIIFVKLTPSFGVENGILTRRLSIIEHKDSLPALNQAQTTKLKHLTLISLAMDRRVLPYSVLLETLQMPTIRDLEDLIIDAIYQDIISGKLDQKEQQFDVEYTMGRDVEASKIEGMLVALQDWASTTAAVIASLDNRITILTRQTTQEKQAKTTYEDQYNRNLKDVSDKQREAKFNAQRVTNKPLKPSGPSAAGLAFAERERQREAERKERERREREGENNPMDVDEPSDAKGKSRKSEDPDPAQNRKRNRT</sequence>
<evidence type="ECO:0000259" key="4">
    <source>
        <dbReference type="SMART" id="SM00088"/>
    </source>
</evidence>
<evidence type="ECO:0000256" key="2">
    <source>
        <dbReference type="ARBA" id="ARBA00022790"/>
    </source>
</evidence>
<dbReference type="GO" id="GO:0008180">
    <property type="term" value="C:COP9 signalosome"/>
    <property type="evidence" value="ECO:0007669"/>
    <property type="project" value="UniProtKB-KW"/>
</dbReference>
<dbReference type="Pfam" id="PF01399">
    <property type="entry name" value="PCI"/>
    <property type="match status" value="1"/>
</dbReference>
<dbReference type="InterPro" id="IPR000717">
    <property type="entry name" value="PCI_dom"/>
</dbReference>
<dbReference type="InterPro" id="IPR045237">
    <property type="entry name" value="COPS7/eIF3m"/>
</dbReference>
<dbReference type="Pfam" id="PF22061">
    <property type="entry name" value="CSN7_HB_subdom"/>
    <property type="match status" value="1"/>
</dbReference>
<dbReference type="SMART" id="SM00088">
    <property type="entry name" value="PINT"/>
    <property type="match status" value="1"/>
</dbReference>
<feature type="compositionally biased region" description="Basic and acidic residues" evidence="3">
    <location>
        <begin position="229"/>
        <end position="254"/>
    </location>
</feature>
<evidence type="ECO:0000313" key="6">
    <source>
        <dbReference type="Proteomes" id="UP001385951"/>
    </source>
</evidence>
<gene>
    <name evidence="5" type="ORF">QCA50_001331</name>
</gene>
<dbReference type="AlphaFoldDB" id="A0AAW0GN30"/>
<dbReference type="Proteomes" id="UP001385951">
    <property type="component" value="Unassembled WGS sequence"/>
</dbReference>
<feature type="domain" description="PCI" evidence="4">
    <location>
        <begin position="113"/>
        <end position="203"/>
    </location>
</feature>
<evidence type="ECO:0000256" key="1">
    <source>
        <dbReference type="ARBA" id="ARBA00008482"/>
    </source>
</evidence>
<name>A0AAW0GN30_9APHY</name>
<accession>A0AAW0GN30</accession>
<dbReference type="PANTHER" id="PTHR15350">
    <property type="entry name" value="COP9 SIGNALOSOME COMPLEX SUBUNIT 7/DENDRITIC CELL PROTEIN GA17"/>
    <property type="match status" value="1"/>
</dbReference>
<feature type="compositionally biased region" description="Basic and acidic residues" evidence="3">
    <location>
        <begin position="309"/>
        <end position="320"/>
    </location>
</feature>
<evidence type="ECO:0000313" key="5">
    <source>
        <dbReference type="EMBL" id="KAK7694151.1"/>
    </source>
</evidence>